<dbReference type="AlphaFoldDB" id="A0A5J5APQ2"/>
<dbReference type="EMBL" id="CM018042">
    <property type="protein sequence ID" value="KAA8532640.1"/>
    <property type="molecule type" value="Genomic_DNA"/>
</dbReference>
<organism evidence="1 2">
    <name type="scientific">Nyssa sinensis</name>
    <dbReference type="NCBI Taxonomy" id="561372"/>
    <lineage>
        <taxon>Eukaryota</taxon>
        <taxon>Viridiplantae</taxon>
        <taxon>Streptophyta</taxon>
        <taxon>Embryophyta</taxon>
        <taxon>Tracheophyta</taxon>
        <taxon>Spermatophyta</taxon>
        <taxon>Magnoliopsida</taxon>
        <taxon>eudicotyledons</taxon>
        <taxon>Gunneridae</taxon>
        <taxon>Pentapetalae</taxon>
        <taxon>asterids</taxon>
        <taxon>Cornales</taxon>
        <taxon>Nyssaceae</taxon>
        <taxon>Nyssa</taxon>
    </lineage>
</organism>
<dbReference type="PANTHER" id="PTHR33702">
    <property type="entry name" value="BNAA09G40010D PROTEIN"/>
    <property type="match status" value="1"/>
</dbReference>
<proteinExistence type="predicted"/>
<evidence type="ECO:0000313" key="2">
    <source>
        <dbReference type="Proteomes" id="UP000325577"/>
    </source>
</evidence>
<accession>A0A5J5APQ2</accession>
<reference evidence="1 2" key="1">
    <citation type="submission" date="2019-09" db="EMBL/GenBank/DDBJ databases">
        <title>A chromosome-level genome assembly of the Chinese tupelo Nyssa sinensis.</title>
        <authorList>
            <person name="Yang X."/>
            <person name="Kang M."/>
            <person name="Yang Y."/>
            <person name="Xiong H."/>
            <person name="Wang M."/>
            <person name="Zhang Z."/>
            <person name="Wang Z."/>
            <person name="Wu H."/>
            <person name="Ma T."/>
            <person name="Liu J."/>
            <person name="Xi Z."/>
        </authorList>
    </citation>
    <scope>NUCLEOTIDE SEQUENCE [LARGE SCALE GENOMIC DNA]</scope>
    <source>
        <strain evidence="1">J267</strain>
        <tissue evidence="1">Leaf</tissue>
    </source>
</reference>
<name>A0A5J5APQ2_9ASTE</name>
<protein>
    <submittedName>
        <fullName evidence="1">Uncharacterized protein</fullName>
    </submittedName>
</protein>
<sequence length="132" mass="15305">MVILPTAYFGNIKRYWRKRKYRRLDDANKKKQKIKRLGNKKRRVWKIRLVPKLRFKVVSPLKLLAKFHDAYIDMMIGLAASNNVSLRHGRLGTSTLLGKLPSPETTLVSFSQRSITPGERTGTLLFIFDGDF</sequence>
<gene>
    <name evidence="1" type="ORF">F0562_032544</name>
</gene>
<keyword evidence="2" id="KW-1185">Reference proteome</keyword>
<dbReference type="PANTHER" id="PTHR33702:SF2">
    <property type="match status" value="1"/>
</dbReference>
<dbReference type="OrthoDB" id="764584at2759"/>
<evidence type="ECO:0000313" key="1">
    <source>
        <dbReference type="EMBL" id="KAA8532640.1"/>
    </source>
</evidence>
<dbReference type="Proteomes" id="UP000325577">
    <property type="component" value="Linkage Group LG19"/>
</dbReference>